<proteinExistence type="inferred from homology"/>
<comment type="similarity">
    <text evidence="2">Belongs to the DoxX family.</text>
</comment>
<evidence type="ECO:0000256" key="2">
    <source>
        <dbReference type="ARBA" id="ARBA00006679"/>
    </source>
</evidence>
<dbReference type="PANTHER" id="PTHR33452">
    <property type="entry name" value="OXIDOREDUCTASE CATD-RELATED"/>
    <property type="match status" value="1"/>
</dbReference>
<keyword evidence="3" id="KW-1003">Cell membrane</keyword>
<dbReference type="PANTHER" id="PTHR33452:SF1">
    <property type="entry name" value="INNER MEMBRANE PROTEIN YPHA-RELATED"/>
    <property type="match status" value="1"/>
</dbReference>
<dbReference type="InterPro" id="IPR032808">
    <property type="entry name" value="DoxX"/>
</dbReference>
<organism evidence="8 9">
    <name type="scientific">Planctomicrobium piriforme</name>
    <dbReference type="NCBI Taxonomy" id="1576369"/>
    <lineage>
        <taxon>Bacteria</taxon>
        <taxon>Pseudomonadati</taxon>
        <taxon>Planctomycetota</taxon>
        <taxon>Planctomycetia</taxon>
        <taxon>Planctomycetales</taxon>
        <taxon>Planctomycetaceae</taxon>
        <taxon>Planctomicrobium</taxon>
    </lineage>
</organism>
<evidence type="ECO:0000256" key="3">
    <source>
        <dbReference type="ARBA" id="ARBA00022475"/>
    </source>
</evidence>
<gene>
    <name evidence="8" type="ORF">SAMN05421753_12196</name>
</gene>
<dbReference type="STRING" id="1576369.SAMN05421753_12196"/>
<evidence type="ECO:0000256" key="1">
    <source>
        <dbReference type="ARBA" id="ARBA00004651"/>
    </source>
</evidence>
<evidence type="ECO:0000313" key="8">
    <source>
        <dbReference type="EMBL" id="SFJ48816.1"/>
    </source>
</evidence>
<feature type="transmembrane region" description="Helical" evidence="7">
    <location>
        <begin position="46"/>
        <end position="66"/>
    </location>
</feature>
<evidence type="ECO:0000313" key="9">
    <source>
        <dbReference type="Proteomes" id="UP000199518"/>
    </source>
</evidence>
<keyword evidence="9" id="KW-1185">Reference proteome</keyword>
<dbReference type="OrthoDB" id="9792760at2"/>
<reference evidence="9" key="1">
    <citation type="submission" date="2016-10" db="EMBL/GenBank/DDBJ databases">
        <authorList>
            <person name="Varghese N."/>
            <person name="Submissions S."/>
        </authorList>
    </citation>
    <scope>NUCLEOTIDE SEQUENCE [LARGE SCALE GENOMIC DNA]</scope>
    <source>
        <strain evidence="9">DSM 26348</strain>
    </source>
</reference>
<dbReference type="EMBL" id="FOQD01000021">
    <property type="protein sequence ID" value="SFJ48816.1"/>
    <property type="molecule type" value="Genomic_DNA"/>
</dbReference>
<sequence>MSAVQGFATVLGRVMLGTIFLLSAVGNKIPNFTAVASYMTSEGVPASQVLLAGAIVFLIAGSLSVMTGFQARYGAAMLLIFLVLATYFFHDFWKFTGKEQELQMIQFMKNLSMMGTMVFLMANGSGPWSLDSLIFRKLRSPQKI</sequence>
<feature type="transmembrane region" description="Helical" evidence="7">
    <location>
        <begin position="7"/>
        <end position="26"/>
    </location>
</feature>
<comment type="subcellular location">
    <subcellularLocation>
        <location evidence="1">Cell membrane</location>
        <topology evidence="1">Multi-pass membrane protein</topology>
    </subcellularLocation>
</comment>
<dbReference type="RefSeq" id="WP_092056238.1">
    <property type="nucleotide sequence ID" value="NZ_FOQD01000021.1"/>
</dbReference>
<dbReference type="InterPro" id="IPR051907">
    <property type="entry name" value="DoxX-like_oxidoreductase"/>
</dbReference>
<evidence type="ECO:0000256" key="4">
    <source>
        <dbReference type="ARBA" id="ARBA00022692"/>
    </source>
</evidence>
<keyword evidence="6 7" id="KW-0472">Membrane</keyword>
<name>A0A1I3RUC6_9PLAN</name>
<evidence type="ECO:0000256" key="5">
    <source>
        <dbReference type="ARBA" id="ARBA00022989"/>
    </source>
</evidence>
<keyword evidence="5 7" id="KW-1133">Transmembrane helix</keyword>
<accession>A0A1I3RUC6</accession>
<keyword evidence="4 7" id="KW-0812">Transmembrane</keyword>
<evidence type="ECO:0000256" key="7">
    <source>
        <dbReference type="SAM" id="Phobius"/>
    </source>
</evidence>
<dbReference type="Pfam" id="PF07681">
    <property type="entry name" value="DoxX"/>
    <property type="match status" value="1"/>
</dbReference>
<dbReference type="GO" id="GO:0005886">
    <property type="term" value="C:plasma membrane"/>
    <property type="evidence" value="ECO:0007669"/>
    <property type="project" value="UniProtKB-SubCell"/>
</dbReference>
<feature type="transmembrane region" description="Helical" evidence="7">
    <location>
        <begin position="73"/>
        <end position="90"/>
    </location>
</feature>
<dbReference type="AlphaFoldDB" id="A0A1I3RUC6"/>
<dbReference type="Proteomes" id="UP000199518">
    <property type="component" value="Unassembled WGS sequence"/>
</dbReference>
<protein>
    <submittedName>
        <fullName evidence="8">Putative oxidoreductase</fullName>
    </submittedName>
</protein>
<feature type="transmembrane region" description="Helical" evidence="7">
    <location>
        <begin position="110"/>
        <end position="130"/>
    </location>
</feature>
<evidence type="ECO:0000256" key="6">
    <source>
        <dbReference type="ARBA" id="ARBA00023136"/>
    </source>
</evidence>